<dbReference type="GO" id="GO:0010468">
    <property type="term" value="P:regulation of gene expression"/>
    <property type="evidence" value="ECO:0007669"/>
    <property type="project" value="UniProtKB-ARBA"/>
</dbReference>
<keyword evidence="4" id="KW-1185">Reference proteome</keyword>
<protein>
    <recommendedName>
        <fullName evidence="2">DRBM domain-containing protein</fullName>
    </recommendedName>
</protein>
<dbReference type="FunCoup" id="T1H9H3">
    <property type="interactions" value="3"/>
</dbReference>
<evidence type="ECO:0000313" key="4">
    <source>
        <dbReference type="Proteomes" id="UP000015103"/>
    </source>
</evidence>
<dbReference type="PROSITE" id="PS50137">
    <property type="entry name" value="DS_RBD"/>
    <property type="match status" value="2"/>
</dbReference>
<feature type="domain" description="DRBM" evidence="2">
    <location>
        <begin position="501"/>
        <end position="576"/>
    </location>
</feature>
<organism evidence="3 4">
    <name type="scientific">Rhodnius prolixus</name>
    <name type="common">Triatomid bug</name>
    <dbReference type="NCBI Taxonomy" id="13249"/>
    <lineage>
        <taxon>Eukaryota</taxon>
        <taxon>Metazoa</taxon>
        <taxon>Ecdysozoa</taxon>
        <taxon>Arthropoda</taxon>
        <taxon>Hexapoda</taxon>
        <taxon>Insecta</taxon>
        <taxon>Pterygota</taxon>
        <taxon>Neoptera</taxon>
        <taxon>Paraneoptera</taxon>
        <taxon>Hemiptera</taxon>
        <taxon>Heteroptera</taxon>
        <taxon>Panheteroptera</taxon>
        <taxon>Cimicomorpha</taxon>
        <taxon>Reduviidae</taxon>
        <taxon>Triatominae</taxon>
        <taxon>Rhodnius</taxon>
    </lineage>
</organism>
<proteinExistence type="predicted"/>
<feature type="compositionally biased region" description="Low complexity" evidence="1">
    <location>
        <begin position="106"/>
        <end position="190"/>
    </location>
</feature>
<evidence type="ECO:0000259" key="2">
    <source>
        <dbReference type="PROSITE" id="PS50137"/>
    </source>
</evidence>
<dbReference type="SMART" id="SM00358">
    <property type="entry name" value="DSRM"/>
    <property type="match status" value="2"/>
</dbReference>
<dbReference type="SUPFAM" id="SSF54768">
    <property type="entry name" value="dsRNA-binding domain-like"/>
    <property type="match status" value="2"/>
</dbReference>
<dbReference type="EnsemblMetazoa" id="RPRC000676-RA">
    <property type="protein sequence ID" value="RPRC000676-PA"/>
    <property type="gene ID" value="RPRC000676"/>
</dbReference>
<dbReference type="AlphaFoldDB" id="T1H9H3"/>
<reference evidence="3" key="1">
    <citation type="submission" date="2015-05" db="UniProtKB">
        <authorList>
            <consortium name="EnsemblMetazoa"/>
        </authorList>
    </citation>
    <scope>IDENTIFICATION</scope>
</reference>
<dbReference type="eggNOG" id="ENOG502T76T">
    <property type="taxonomic scope" value="Eukaryota"/>
</dbReference>
<accession>T1H9H3</accession>
<dbReference type="Gene3D" id="3.30.160.20">
    <property type="match status" value="2"/>
</dbReference>
<dbReference type="OMA" id="EWERDGY"/>
<feature type="compositionally biased region" description="Polar residues" evidence="1">
    <location>
        <begin position="15"/>
        <end position="45"/>
    </location>
</feature>
<dbReference type="STRING" id="13249.T1H9H3"/>
<dbReference type="Proteomes" id="UP000015103">
    <property type="component" value="Unassembled WGS sequence"/>
</dbReference>
<feature type="region of interest" description="Disordered" evidence="1">
    <location>
        <begin position="104"/>
        <end position="265"/>
    </location>
</feature>
<sequence length="579" mass="65526">MSHHGLRGRGRFNRPSYTSQSRISHQNNYSPAYSTQTGYAGTPTKSLLDTEDRAKFQNVTSVKNMIVDDNEDNLFKVVIMMKEPEQQYSSESINDKGGIGTRRRMVQSATPQPVQQQQQQQQQKQQQPQPQSQQPQQQVQAQQQQVQAQPQPPVRSQSPQVQNQSPEQPQEQQQPQAQQQQSQPSSQQTPKPMPDAQQQPQQQQQPVSPSSTQQQPLDEKNVQEPQQSAFPSNQSTKQEADNQLHTSSDDIEMEQETPGEVRKKYKPWMKKGALGIKISRKIKKRRQNARLRNILAPKNAMMVLHELHPELKMTISEQANAANQMGYTVEIEIDSKIYRGHGMSKICAKQAGSENALKAVLLEKLEQNNVKINSTEPVKTENNTWGEEDVEMSQSESGNDQPGNDANKDSQEGQMKPFTPMRQIQEDDVPWGSLASFALYKLFSEWQSQGFQLPASSGLPAVFQKVMVVLKKQQKLYVFCFFRVLIFFFYCLSQAGVPLPYPKKLLPEDASKKHPVQLLNQIRPGCQYIESREGMPPNLTFTFSVVVDGQTFTGVGTNKKDAKKECAKHALEAMGVKYD</sequence>
<dbReference type="VEuPathDB" id="VectorBase:RPRC000676"/>
<evidence type="ECO:0000313" key="3">
    <source>
        <dbReference type="EnsemblMetazoa" id="RPRC000676-PA"/>
    </source>
</evidence>
<dbReference type="GO" id="GO:0003723">
    <property type="term" value="F:RNA binding"/>
    <property type="evidence" value="ECO:0007669"/>
    <property type="project" value="UniProtKB-UniRule"/>
</dbReference>
<feature type="compositionally biased region" description="Polar residues" evidence="1">
    <location>
        <begin position="392"/>
        <end position="404"/>
    </location>
</feature>
<dbReference type="InParanoid" id="T1H9H3"/>
<feature type="compositionally biased region" description="Polar residues" evidence="1">
    <location>
        <begin position="373"/>
        <end position="385"/>
    </location>
</feature>
<feature type="region of interest" description="Disordered" evidence="1">
    <location>
        <begin position="1"/>
        <end position="45"/>
    </location>
</feature>
<feature type="compositionally biased region" description="Low complexity" evidence="1">
    <location>
        <begin position="197"/>
        <end position="216"/>
    </location>
</feature>
<dbReference type="Pfam" id="PF00035">
    <property type="entry name" value="dsrm"/>
    <property type="match status" value="1"/>
</dbReference>
<feature type="domain" description="DRBM" evidence="2">
    <location>
        <begin position="296"/>
        <end position="362"/>
    </location>
</feature>
<feature type="region of interest" description="Disordered" evidence="1">
    <location>
        <begin position="373"/>
        <end position="415"/>
    </location>
</feature>
<feature type="compositionally biased region" description="Basic residues" evidence="1">
    <location>
        <begin position="1"/>
        <end position="12"/>
    </location>
</feature>
<dbReference type="EMBL" id="ACPB03024586">
    <property type="status" value="NOT_ANNOTATED_CDS"/>
    <property type="molecule type" value="Genomic_DNA"/>
</dbReference>
<name>T1H9H3_RHOPR</name>
<dbReference type="HOGENOM" id="CLU_471199_0_0_1"/>
<feature type="compositionally biased region" description="Polar residues" evidence="1">
    <location>
        <begin position="223"/>
        <end position="246"/>
    </location>
</feature>
<evidence type="ECO:0000256" key="1">
    <source>
        <dbReference type="SAM" id="MobiDB-lite"/>
    </source>
</evidence>
<dbReference type="InterPro" id="IPR014720">
    <property type="entry name" value="dsRBD_dom"/>
</dbReference>